<evidence type="ECO:0000256" key="3">
    <source>
        <dbReference type="ARBA" id="ARBA00022553"/>
    </source>
</evidence>
<keyword evidence="6" id="KW-0418">Kinase</keyword>
<dbReference type="AlphaFoldDB" id="A0A7Z0N9B4"/>
<dbReference type="PROSITE" id="PS50109">
    <property type="entry name" value="HIS_KIN"/>
    <property type="match status" value="1"/>
</dbReference>
<sequence>MSGSSKDKNRESAIALRPKARILKTLGEELISSETVALIELVKNAYDADAENVLISFSDSLEKGEGSIHVVDDGHGMDMDTIITSWMVIATSSKKDYKKSQNGRRRVLGEKGIGRFATARIADELELFTRTSSQSFNESYAVFDWTQFDDDEKFLSDILFLAEEQVATVVTHDWCLSKFLEESCDASPHGTYLKMNGLKHTWERHDIETLQRGLSRLLSPFFAKQDFNIFLELPEAYSDFNSKIAPPEIIKYPHYILKGWVNDNGEYYFSVSIEAEGNTHEYSGFFYNVLTAGEWELHTSKETPVKSEFTEYERLVDSGPFEFELRIWDRDELENLVQKLGGGIRSVRKDLDAIAGVNIYRDGFRVLPYGEPNNDWLRLDIRRVQAPTKRLSNNQITGYITITADKNPNLHDRSNREGLDNNSAYFDLQNIMRFLLNETENLRYVSKRETLKKSDDDDQNKNGLFQSPDFEKISASLKDDKSNKEETLQLISKAEDDWKKQIKKLQSVLSQYHALATLGGIVDKILHDGRQPLAKIQTEAGLGLEASEDFIKNNPDDAQFKIFEKSFGKIVSHSTILRDVFQRAEPFGGRKRGRPKKYYIESLIQENFSNYEQELKEANVSIHLPETSTLVSVDTTELSEIFINLITNSLYWLKSVPKDRRSIHVLVERKKTGALEIIFSDTGPGIDVKYKDRVFEPYFSKKPNGDGLGLSLVGEIIHGYYNGSVELLDTGVSGGATFRILLNKRV</sequence>
<dbReference type="RefSeq" id="WP_089691621.1">
    <property type="nucleotide sequence ID" value="NZ_JACCGK010000012.1"/>
</dbReference>
<evidence type="ECO:0000256" key="2">
    <source>
        <dbReference type="ARBA" id="ARBA00012438"/>
    </source>
</evidence>
<evidence type="ECO:0000256" key="5">
    <source>
        <dbReference type="ARBA" id="ARBA00022741"/>
    </source>
</evidence>
<evidence type="ECO:0000313" key="11">
    <source>
        <dbReference type="Proteomes" id="UP000520876"/>
    </source>
</evidence>
<dbReference type="GO" id="GO:0005524">
    <property type="term" value="F:ATP binding"/>
    <property type="evidence" value="ECO:0007669"/>
    <property type="project" value="UniProtKB-KW"/>
</dbReference>
<evidence type="ECO:0000256" key="8">
    <source>
        <dbReference type="ARBA" id="ARBA00023012"/>
    </source>
</evidence>
<keyword evidence="5" id="KW-0547">Nucleotide-binding</keyword>
<feature type="domain" description="Histidine kinase" evidence="9">
    <location>
        <begin position="524"/>
        <end position="746"/>
    </location>
</feature>
<gene>
    <name evidence="10" type="ORF">HZU72_14165</name>
</gene>
<accession>A0A7Z0N9B4</accession>
<dbReference type="SMART" id="SM00387">
    <property type="entry name" value="HATPase_c"/>
    <property type="match status" value="1"/>
</dbReference>
<reference evidence="10 11" key="1">
    <citation type="submission" date="2020-07" db="EMBL/GenBank/DDBJ databases">
        <title>Halomonas sp. QX-2 draft genome sequence.</title>
        <authorList>
            <person name="Qiu X."/>
        </authorList>
    </citation>
    <scope>NUCLEOTIDE SEQUENCE [LARGE SCALE GENOMIC DNA]</scope>
    <source>
        <strain evidence="10 11">QX-2</strain>
    </source>
</reference>
<keyword evidence="7 10" id="KW-0067">ATP-binding</keyword>
<keyword evidence="8" id="KW-0902">Two-component regulatory system</keyword>
<evidence type="ECO:0000313" key="10">
    <source>
        <dbReference type="EMBL" id="NYT73564.1"/>
    </source>
</evidence>
<dbReference type="PRINTS" id="PR00344">
    <property type="entry name" value="BCTRLSENSOR"/>
</dbReference>
<keyword evidence="3" id="KW-0597">Phosphoprotein</keyword>
<evidence type="ECO:0000256" key="1">
    <source>
        <dbReference type="ARBA" id="ARBA00000085"/>
    </source>
</evidence>
<dbReference type="InterPro" id="IPR004358">
    <property type="entry name" value="Sig_transdc_His_kin-like_C"/>
</dbReference>
<dbReference type="EMBL" id="JACCGK010000012">
    <property type="protein sequence ID" value="NYT73564.1"/>
    <property type="molecule type" value="Genomic_DNA"/>
</dbReference>
<evidence type="ECO:0000256" key="6">
    <source>
        <dbReference type="ARBA" id="ARBA00022777"/>
    </source>
</evidence>
<proteinExistence type="predicted"/>
<dbReference type="PANTHER" id="PTHR43065">
    <property type="entry name" value="SENSOR HISTIDINE KINASE"/>
    <property type="match status" value="1"/>
</dbReference>
<evidence type="ECO:0000256" key="7">
    <source>
        <dbReference type="ARBA" id="ARBA00022840"/>
    </source>
</evidence>
<dbReference type="GO" id="GO:0000160">
    <property type="term" value="P:phosphorelay signal transduction system"/>
    <property type="evidence" value="ECO:0007669"/>
    <property type="project" value="UniProtKB-KW"/>
</dbReference>
<evidence type="ECO:0000256" key="4">
    <source>
        <dbReference type="ARBA" id="ARBA00022679"/>
    </source>
</evidence>
<protein>
    <recommendedName>
        <fullName evidence="2">histidine kinase</fullName>
        <ecNumber evidence="2">2.7.13.3</ecNumber>
    </recommendedName>
</protein>
<dbReference type="InterPro" id="IPR036890">
    <property type="entry name" value="HATPase_C_sf"/>
</dbReference>
<dbReference type="SUPFAM" id="SSF55874">
    <property type="entry name" value="ATPase domain of HSP90 chaperone/DNA topoisomerase II/histidine kinase"/>
    <property type="match status" value="2"/>
</dbReference>
<dbReference type="Pfam" id="PF13589">
    <property type="entry name" value="HATPase_c_3"/>
    <property type="match status" value="1"/>
</dbReference>
<dbReference type="EC" id="2.7.13.3" evidence="2"/>
<evidence type="ECO:0000259" key="9">
    <source>
        <dbReference type="PROSITE" id="PS50109"/>
    </source>
</evidence>
<keyword evidence="11" id="KW-1185">Reference proteome</keyword>
<name>A0A7Z0N9B4_9GAMM</name>
<keyword evidence="4" id="KW-0808">Transferase</keyword>
<comment type="caution">
    <text evidence="10">The sequence shown here is derived from an EMBL/GenBank/DDBJ whole genome shotgun (WGS) entry which is preliminary data.</text>
</comment>
<dbReference type="Pfam" id="PF02518">
    <property type="entry name" value="HATPase_c"/>
    <property type="match status" value="1"/>
</dbReference>
<dbReference type="InterPro" id="IPR003594">
    <property type="entry name" value="HATPase_dom"/>
</dbReference>
<comment type="catalytic activity">
    <reaction evidence="1">
        <text>ATP + protein L-histidine = ADP + protein N-phospho-L-histidine.</text>
        <dbReference type="EC" id="2.7.13.3"/>
    </reaction>
</comment>
<dbReference type="Gene3D" id="3.30.565.10">
    <property type="entry name" value="Histidine kinase-like ATPase, C-terminal domain"/>
    <property type="match status" value="2"/>
</dbReference>
<dbReference type="PANTHER" id="PTHR43065:SF10">
    <property type="entry name" value="PEROXIDE STRESS-ACTIVATED HISTIDINE KINASE MAK3"/>
    <property type="match status" value="1"/>
</dbReference>
<dbReference type="GO" id="GO:0004673">
    <property type="term" value="F:protein histidine kinase activity"/>
    <property type="evidence" value="ECO:0007669"/>
    <property type="project" value="UniProtKB-EC"/>
</dbReference>
<organism evidence="10 11">
    <name type="scientific">Vreelandella sedimenti</name>
    <dbReference type="NCBI Taxonomy" id="2729618"/>
    <lineage>
        <taxon>Bacteria</taxon>
        <taxon>Pseudomonadati</taxon>
        <taxon>Pseudomonadota</taxon>
        <taxon>Gammaproteobacteria</taxon>
        <taxon>Oceanospirillales</taxon>
        <taxon>Halomonadaceae</taxon>
        <taxon>Vreelandella</taxon>
    </lineage>
</organism>
<dbReference type="InterPro" id="IPR005467">
    <property type="entry name" value="His_kinase_dom"/>
</dbReference>
<dbReference type="Proteomes" id="UP000520876">
    <property type="component" value="Unassembled WGS sequence"/>
</dbReference>